<evidence type="ECO:0000313" key="4">
    <source>
        <dbReference type="EMBL" id="MCB7385999.1"/>
    </source>
</evidence>
<accession>A0ABS8DCR7</accession>
<name>A0ABS8DCR7_9FIRM</name>
<dbReference type="Gene3D" id="1.10.260.40">
    <property type="entry name" value="lambda repressor-like DNA-binding domains"/>
    <property type="match status" value="1"/>
</dbReference>
<feature type="transmembrane region" description="Helical" evidence="2">
    <location>
        <begin position="87"/>
        <end position="108"/>
    </location>
</feature>
<dbReference type="PANTHER" id="PTHR46558:SF11">
    <property type="entry name" value="HTH-TYPE TRANSCRIPTIONAL REGULATOR XRE"/>
    <property type="match status" value="1"/>
</dbReference>
<dbReference type="CDD" id="cd00093">
    <property type="entry name" value="HTH_XRE"/>
    <property type="match status" value="1"/>
</dbReference>
<organism evidence="4 5">
    <name type="scientific">Bariatricus massiliensis</name>
    <dbReference type="NCBI Taxonomy" id="1745713"/>
    <lineage>
        <taxon>Bacteria</taxon>
        <taxon>Bacillati</taxon>
        <taxon>Bacillota</taxon>
        <taxon>Clostridia</taxon>
        <taxon>Lachnospirales</taxon>
        <taxon>Lachnospiraceae</taxon>
        <taxon>Bariatricus</taxon>
    </lineage>
</organism>
<sequence length="160" mass="18271">MKFGEKLKALREREEITQEQLAEELGLKADEIMDLENDRKLPDISTVLDISRKFGITTDYLLRDEISYGKQEMKADEISSERAGKRLLALIMGILSLIILAFTPMFAQSIQMKELSTLGEALYSWKSYILRAPLIYIFLLAAVGLVSSIYLYATNRKNKQ</sequence>
<dbReference type="PANTHER" id="PTHR46558">
    <property type="entry name" value="TRACRIPTIONAL REGULATORY PROTEIN-RELATED-RELATED"/>
    <property type="match status" value="1"/>
</dbReference>
<dbReference type="SMART" id="SM00530">
    <property type="entry name" value="HTH_XRE"/>
    <property type="match status" value="1"/>
</dbReference>
<protein>
    <submittedName>
        <fullName evidence="4">Helix-turn-helix domain-containing protein</fullName>
    </submittedName>
</protein>
<evidence type="ECO:0000256" key="2">
    <source>
        <dbReference type="SAM" id="Phobius"/>
    </source>
</evidence>
<dbReference type="Pfam" id="PF12844">
    <property type="entry name" value="HTH_19"/>
    <property type="match status" value="1"/>
</dbReference>
<reference evidence="4 5" key="1">
    <citation type="submission" date="2021-10" db="EMBL/GenBank/DDBJ databases">
        <title>Collection of gut derived symbiotic bacterial strains cultured from healthy donors.</title>
        <authorList>
            <person name="Lin H."/>
            <person name="Littmann E."/>
            <person name="Kohout C."/>
            <person name="Pamer E.G."/>
        </authorList>
    </citation>
    <scope>NUCLEOTIDE SEQUENCE [LARGE SCALE GENOMIC DNA]</scope>
    <source>
        <strain evidence="4 5">DFI.1.165</strain>
    </source>
</reference>
<keyword evidence="2" id="KW-1133">Transmembrane helix</keyword>
<dbReference type="InterPro" id="IPR010982">
    <property type="entry name" value="Lambda_DNA-bd_dom_sf"/>
</dbReference>
<dbReference type="Proteomes" id="UP001299546">
    <property type="component" value="Unassembled WGS sequence"/>
</dbReference>
<evidence type="ECO:0000259" key="3">
    <source>
        <dbReference type="PROSITE" id="PS50943"/>
    </source>
</evidence>
<proteinExistence type="predicted"/>
<dbReference type="SUPFAM" id="SSF47413">
    <property type="entry name" value="lambda repressor-like DNA-binding domains"/>
    <property type="match status" value="1"/>
</dbReference>
<keyword evidence="1" id="KW-0238">DNA-binding</keyword>
<feature type="domain" description="HTH cro/C1-type" evidence="3">
    <location>
        <begin position="7"/>
        <end position="61"/>
    </location>
</feature>
<dbReference type="InterPro" id="IPR001387">
    <property type="entry name" value="Cro/C1-type_HTH"/>
</dbReference>
<keyword evidence="2" id="KW-0472">Membrane</keyword>
<feature type="transmembrane region" description="Helical" evidence="2">
    <location>
        <begin position="128"/>
        <end position="153"/>
    </location>
</feature>
<evidence type="ECO:0000256" key="1">
    <source>
        <dbReference type="ARBA" id="ARBA00023125"/>
    </source>
</evidence>
<keyword evidence="5" id="KW-1185">Reference proteome</keyword>
<keyword evidence="2" id="KW-0812">Transmembrane</keyword>
<dbReference type="RefSeq" id="WP_066732075.1">
    <property type="nucleotide sequence ID" value="NZ_JAJCIQ010000001.1"/>
</dbReference>
<evidence type="ECO:0000313" key="5">
    <source>
        <dbReference type="Proteomes" id="UP001299546"/>
    </source>
</evidence>
<dbReference type="EMBL" id="JAJCIS010000001">
    <property type="protein sequence ID" value="MCB7385999.1"/>
    <property type="molecule type" value="Genomic_DNA"/>
</dbReference>
<gene>
    <name evidence="4" type="ORF">LIZ65_01755</name>
</gene>
<dbReference type="PROSITE" id="PS50943">
    <property type="entry name" value="HTH_CROC1"/>
    <property type="match status" value="1"/>
</dbReference>
<comment type="caution">
    <text evidence="4">The sequence shown here is derived from an EMBL/GenBank/DDBJ whole genome shotgun (WGS) entry which is preliminary data.</text>
</comment>